<feature type="transmembrane region" description="Helical" evidence="1">
    <location>
        <begin position="221"/>
        <end position="241"/>
    </location>
</feature>
<accession>A0AA37U4F9</accession>
<dbReference type="InterPro" id="IPR000620">
    <property type="entry name" value="EamA_dom"/>
</dbReference>
<keyword evidence="1" id="KW-0472">Membrane</keyword>
<name>A0AA37U4F9_9RHOB</name>
<keyword evidence="4" id="KW-1185">Reference proteome</keyword>
<comment type="caution">
    <text evidence="3">The sequence shown here is derived from an EMBL/GenBank/DDBJ whole genome shotgun (WGS) entry which is preliminary data.</text>
</comment>
<feature type="transmembrane region" description="Helical" evidence="1">
    <location>
        <begin position="253"/>
        <end position="270"/>
    </location>
</feature>
<feature type="transmembrane region" description="Helical" evidence="1">
    <location>
        <begin position="70"/>
        <end position="90"/>
    </location>
</feature>
<dbReference type="GO" id="GO:0016020">
    <property type="term" value="C:membrane"/>
    <property type="evidence" value="ECO:0007669"/>
    <property type="project" value="InterPro"/>
</dbReference>
<feature type="transmembrane region" description="Helical" evidence="1">
    <location>
        <begin position="276"/>
        <end position="295"/>
    </location>
</feature>
<feature type="domain" description="EamA" evidence="2">
    <location>
        <begin position="4"/>
        <end position="141"/>
    </location>
</feature>
<feature type="transmembrane region" description="Helical" evidence="1">
    <location>
        <begin position="39"/>
        <end position="58"/>
    </location>
</feature>
<evidence type="ECO:0000313" key="4">
    <source>
        <dbReference type="Proteomes" id="UP001157355"/>
    </source>
</evidence>
<sequence>MSGLWVLAALLGSMGQVARNAMQSSLTRQIGTVGATQVRFLFGLPFALIFLALVMLATSEPVPVPNLTSLGFTVAGALAQIAATGLMLVVMKSQSFAVTTAWLKTEPVIVAIAAALILRDPISLPVFAAIVIASAGVMLMSVKPGTAIWQLGRPALIGLLAGGMFGASAIGFRGGITHLDSGGFLIRATSTLALNLLIQTSSLLIWMGLFNRPALRASFGVWRASLFAGFLGAFASQFWFIGFALTSAANVRTLALVEVIFATAVSRYWFKQAISARQVLGMAVITLGVGLLLRLTA</sequence>
<feature type="transmembrane region" description="Helical" evidence="1">
    <location>
        <begin position="96"/>
        <end position="117"/>
    </location>
</feature>
<dbReference type="Proteomes" id="UP001157355">
    <property type="component" value="Unassembled WGS sequence"/>
</dbReference>
<dbReference type="SUPFAM" id="SSF103481">
    <property type="entry name" value="Multidrug resistance efflux transporter EmrE"/>
    <property type="match status" value="2"/>
</dbReference>
<dbReference type="RefSeq" id="WP_284325686.1">
    <property type="nucleotide sequence ID" value="NZ_BSPP01000008.1"/>
</dbReference>
<keyword evidence="1" id="KW-0812">Transmembrane</keyword>
<dbReference type="AlphaFoldDB" id="A0AA37U4F9"/>
<evidence type="ECO:0000259" key="2">
    <source>
        <dbReference type="Pfam" id="PF00892"/>
    </source>
</evidence>
<reference evidence="3 4" key="1">
    <citation type="journal article" date="2014" name="Int. J. Syst. Evol. Microbiol.">
        <title>Complete genome sequence of Corynebacterium casei LMG S-19264T (=DSM 44701T), isolated from a smear-ripened cheese.</title>
        <authorList>
            <consortium name="US DOE Joint Genome Institute (JGI-PGF)"/>
            <person name="Walter F."/>
            <person name="Albersmeier A."/>
            <person name="Kalinowski J."/>
            <person name="Ruckert C."/>
        </authorList>
    </citation>
    <scope>NUCLEOTIDE SEQUENCE [LARGE SCALE GENOMIC DNA]</scope>
    <source>
        <strain evidence="3 4">NBRC 111766</strain>
    </source>
</reference>
<evidence type="ECO:0000313" key="3">
    <source>
        <dbReference type="EMBL" id="GLS87504.1"/>
    </source>
</evidence>
<organism evidence="3 4">
    <name type="scientific">Cypionkella aquatica</name>
    <dbReference type="NCBI Taxonomy" id="1756042"/>
    <lineage>
        <taxon>Bacteria</taxon>
        <taxon>Pseudomonadati</taxon>
        <taxon>Pseudomonadota</taxon>
        <taxon>Alphaproteobacteria</taxon>
        <taxon>Rhodobacterales</taxon>
        <taxon>Paracoccaceae</taxon>
        <taxon>Cypionkella</taxon>
    </lineage>
</organism>
<evidence type="ECO:0000256" key="1">
    <source>
        <dbReference type="SAM" id="Phobius"/>
    </source>
</evidence>
<dbReference type="EMBL" id="BSPP01000008">
    <property type="protein sequence ID" value="GLS87504.1"/>
    <property type="molecule type" value="Genomic_DNA"/>
</dbReference>
<feature type="transmembrane region" description="Helical" evidence="1">
    <location>
        <begin position="184"/>
        <end position="209"/>
    </location>
</feature>
<feature type="transmembrane region" description="Helical" evidence="1">
    <location>
        <begin position="154"/>
        <end position="172"/>
    </location>
</feature>
<protein>
    <submittedName>
        <fullName evidence="3">DMT transporter permease</fullName>
    </submittedName>
</protein>
<dbReference type="Pfam" id="PF00892">
    <property type="entry name" value="EamA"/>
    <property type="match status" value="2"/>
</dbReference>
<proteinExistence type="predicted"/>
<keyword evidence="1" id="KW-1133">Transmembrane helix</keyword>
<feature type="transmembrane region" description="Helical" evidence="1">
    <location>
        <begin position="124"/>
        <end position="142"/>
    </location>
</feature>
<gene>
    <name evidence="3" type="ORF">GCM10010873_24780</name>
</gene>
<dbReference type="InterPro" id="IPR037185">
    <property type="entry name" value="EmrE-like"/>
</dbReference>
<feature type="domain" description="EamA" evidence="2">
    <location>
        <begin position="156"/>
        <end position="293"/>
    </location>
</feature>